<protein>
    <recommendedName>
        <fullName evidence="5">HEPN domain-containing protein</fullName>
    </recommendedName>
</protein>
<evidence type="ECO:0000313" key="3">
    <source>
        <dbReference type="Proteomes" id="UP000576480"/>
    </source>
</evidence>
<reference evidence="3 4" key="1">
    <citation type="journal article" date="2020" name="Front. Microbiol.">
        <title>Single-cell genomics of novel Actinobacteria with the Wood-Ljungdahl pathway discovered in a serpentinizing system.</title>
        <authorList>
            <person name="Merino N."/>
            <person name="Kawai M."/>
            <person name="Boyd E.S."/>
            <person name="Colman D.R."/>
            <person name="McGlynn S.E."/>
            <person name="Nealson K.H."/>
            <person name="Kurokawa K."/>
            <person name="Hongoh Y."/>
        </authorList>
    </citation>
    <scope>NUCLEOTIDE SEQUENCE [LARGE SCALE GENOMIC DNA]</scope>
    <source>
        <strain evidence="1 4">S33</strain>
        <strain evidence="2 3">S43</strain>
    </source>
</reference>
<accession>A0A6V8PVG4</accession>
<dbReference type="EMBL" id="BLRY01000061">
    <property type="protein sequence ID" value="GFP27740.1"/>
    <property type="molecule type" value="Genomic_DNA"/>
</dbReference>
<dbReference type="EMBL" id="BLSB01000022">
    <property type="protein sequence ID" value="GFP34771.1"/>
    <property type="molecule type" value="Genomic_DNA"/>
</dbReference>
<organism evidence="2 3">
    <name type="scientific">Candidatus Hakubella thermalkaliphila</name>
    <dbReference type="NCBI Taxonomy" id="2754717"/>
    <lineage>
        <taxon>Bacteria</taxon>
        <taxon>Bacillati</taxon>
        <taxon>Actinomycetota</taxon>
        <taxon>Actinomycetota incertae sedis</taxon>
        <taxon>Candidatus Hakubellales</taxon>
        <taxon>Candidatus Hakubellaceae</taxon>
        <taxon>Candidatus Hakubella</taxon>
    </lineage>
</organism>
<sequence>MADELITHQRTAGLQEAYLRSAISRSYYGVFCIARNFLKSKGISIPQVDTHKFVRNEYRGARDKEEKKIGYDLDRLWLDRKDADYEDRANIDQNRTKTAHQMATRILQRLQNLGAI</sequence>
<proteinExistence type="predicted"/>
<evidence type="ECO:0008006" key="5">
    <source>
        <dbReference type="Google" id="ProtNLM"/>
    </source>
</evidence>
<dbReference type="AlphaFoldDB" id="A0A6V8PVG4"/>
<name>A0A6V8PVG4_9ACTN</name>
<evidence type="ECO:0000313" key="1">
    <source>
        <dbReference type="EMBL" id="GFP27740.1"/>
    </source>
</evidence>
<keyword evidence="4" id="KW-1185">Reference proteome</keyword>
<dbReference type="Gene3D" id="1.20.120.330">
    <property type="entry name" value="Nucleotidyltransferases domain 2"/>
    <property type="match status" value="1"/>
</dbReference>
<gene>
    <name evidence="1" type="ORF">HKBW3S33_01150</name>
    <name evidence="2" type="ORF">HKBW3S43_00563</name>
</gene>
<comment type="caution">
    <text evidence="2">The sequence shown here is derived from an EMBL/GenBank/DDBJ whole genome shotgun (WGS) entry which is preliminary data.</text>
</comment>
<dbReference type="Proteomes" id="UP000576480">
    <property type="component" value="Unassembled WGS sequence"/>
</dbReference>
<evidence type="ECO:0000313" key="4">
    <source>
        <dbReference type="Proteomes" id="UP000591948"/>
    </source>
</evidence>
<dbReference type="Proteomes" id="UP000591948">
    <property type="component" value="Unassembled WGS sequence"/>
</dbReference>
<evidence type="ECO:0000313" key="2">
    <source>
        <dbReference type="EMBL" id="GFP34771.1"/>
    </source>
</evidence>